<dbReference type="Proteomes" id="UP000828214">
    <property type="component" value="Segment"/>
</dbReference>
<organism evidence="1 2">
    <name type="scientific">Acinetobacter phage APK86</name>
    <dbReference type="NCBI Taxonomy" id="2873376"/>
    <lineage>
        <taxon>Viruses</taxon>
        <taxon>Duplodnaviria</taxon>
        <taxon>Heunggongvirae</taxon>
        <taxon>Uroviricota</taxon>
        <taxon>Caudoviricetes</taxon>
        <taxon>Autographivirales</taxon>
        <taxon>Autoscriptoviridae</taxon>
        <taxon>Beijerinckvirinae</taxon>
        <taxon>Friunavirus</taxon>
        <taxon>Friunavirus APK86</taxon>
    </lineage>
</organism>
<proteinExistence type="predicted"/>
<reference evidence="1 2" key="1">
    <citation type="submission" date="2021-08" db="EMBL/GenBank/DDBJ databases">
        <authorList>
            <person name="Shneider M.M."/>
            <person name="Timoshina O.Y."/>
            <person name="Popova A.V."/>
            <person name="Mikhailova Y.V."/>
            <person name="Yanushevich Y.G."/>
            <person name="Shelenkov A.A."/>
            <person name="Miroshnikov K.A."/>
        </authorList>
    </citation>
    <scope>NUCLEOTIDE SEQUENCE [LARGE SCALE GENOMIC DNA]</scope>
</reference>
<evidence type="ECO:0000313" key="1">
    <source>
        <dbReference type="EMBL" id="UAW09942.1"/>
    </source>
</evidence>
<keyword evidence="2" id="KW-1185">Reference proteome</keyword>
<name>A0AAE8XKN4_9CAUD</name>
<accession>A0AAE8XKN4</accession>
<gene>
    <name evidence="1" type="ORF">APK86_19</name>
</gene>
<sequence length="75" mass="8315">MAILKVIPRTSAECNQLISILHSNNLGPASTSTKTISPNVVCCIWTLSKLYCFNRRDYGWADTTITVNQLASKLK</sequence>
<protein>
    <submittedName>
        <fullName evidence="1">Uncharacterized protein</fullName>
    </submittedName>
</protein>
<evidence type="ECO:0000313" key="2">
    <source>
        <dbReference type="Proteomes" id="UP000828214"/>
    </source>
</evidence>
<dbReference type="EMBL" id="MZ936314">
    <property type="protein sequence ID" value="UAW09942.1"/>
    <property type="molecule type" value="Genomic_DNA"/>
</dbReference>